<comment type="caution">
    <text evidence="3">The sequence shown here is derived from an EMBL/GenBank/DDBJ whole genome shotgun (WGS) entry which is preliminary data.</text>
</comment>
<dbReference type="EMBL" id="DVMN01000027">
    <property type="protein sequence ID" value="HIU20904.1"/>
    <property type="molecule type" value="Genomic_DNA"/>
</dbReference>
<dbReference type="Proteomes" id="UP000824088">
    <property type="component" value="Unassembled WGS sequence"/>
</dbReference>
<protein>
    <submittedName>
        <fullName evidence="3">Uncharacterized protein</fullName>
    </submittedName>
</protein>
<feature type="compositionally biased region" description="Gly residues" evidence="1">
    <location>
        <begin position="258"/>
        <end position="267"/>
    </location>
</feature>
<feature type="transmembrane region" description="Helical" evidence="2">
    <location>
        <begin position="214"/>
        <end position="239"/>
    </location>
</feature>
<organism evidence="3 4">
    <name type="scientific">Candidatus Limadaptatus stercorigallinarum</name>
    <dbReference type="NCBI Taxonomy" id="2840845"/>
    <lineage>
        <taxon>Bacteria</taxon>
        <taxon>Bacillati</taxon>
        <taxon>Bacillota</taxon>
        <taxon>Clostridia</taxon>
        <taxon>Eubacteriales</taxon>
        <taxon>Candidatus Limadaptatus</taxon>
    </lineage>
</organism>
<keyword evidence="2" id="KW-0472">Membrane</keyword>
<accession>A0A9D1L0X9</accession>
<keyword evidence="2" id="KW-0812">Transmembrane</keyword>
<evidence type="ECO:0000256" key="2">
    <source>
        <dbReference type="SAM" id="Phobius"/>
    </source>
</evidence>
<feature type="transmembrane region" description="Helical" evidence="2">
    <location>
        <begin position="129"/>
        <end position="147"/>
    </location>
</feature>
<feature type="compositionally biased region" description="Basic and acidic residues" evidence="1">
    <location>
        <begin position="282"/>
        <end position="295"/>
    </location>
</feature>
<keyword evidence="2" id="KW-1133">Transmembrane helix</keyword>
<gene>
    <name evidence="3" type="ORF">IAD51_01505</name>
</gene>
<feature type="transmembrane region" description="Helical" evidence="2">
    <location>
        <begin position="167"/>
        <end position="188"/>
    </location>
</feature>
<feature type="region of interest" description="Disordered" evidence="1">
    <location>
        <begin position="249"/>
        <end position="295"/>
    </location>
</feature>
<reference evidence="3" key="1">
    <citation type="submission" date="2020-10" db="EMBL/GenBank/DDBJ databases">
        <authorList>
            <person name="Gilroy R."/>
        </authorList>
    </citation>
    <scope>NUCLEOTIDE SEQUENCE</scope>
    <source>
        <strain evidence="3">1063</strain>
    </source>
</reference>
<evidence type="ECO:0000313" key="3">
    <source>
        <dbReference type="EMBL" id="HIU20904.1"/>
    </source>
</evidence>
<name>A0A9D1L0X9_9FIRM</name>
<evidence type="ECO:0000313" key="4">
    <source>
        <dbReference type="Proteomes" id="UP000824088"/>
    </source>
</evidence>
<reference evidence="3" key="2">
    <citation type="journal article" date="2021" name="PeerJ">
        <title>Extensive microbial diversity within the chicken gut microbiome revealed by metagenomics and culture.</title>
        <authorList>
            <person name="Gilroy R."/>
            <person name="Ravi A."/>
            <person name="Getino M."/>
            <person name="Pursley I."/>
            <person name="Horton D.L."/>
            <person name="Alikhan N.F."/>
            <person name="Baker D."/>
            <person name="Gharbi K."/>
            <person name="Hall N."/>
            <person name="Watson M."/>
            <person name="Adriaenssens E.M."/>
            <person name="Foster-Nyarko E."/>
            <person name="Jarju S."/>
            <person name="Secka A."/>
            <person name="Antonio M."/>
            <person name="Oren A."/>
            <person name="Chaudhuri R.R."/>
            <person name="La Ragione R."/>
            <person name="Hildebrand F."/>
            <person name="Pallen M.J."/>
        </authorList>
    </citation>
    <scope>NUCLEOTIDE SEQUENCE</scope>
    <source>
        <strain evidence="3">1063</strain>
    </source>
</reference>
<feature type="transmembrane region" description="Helical" evidence="2">
    <location>
        <begin position="60"/>
        <end position="83"/>
    </location>
</feature>
<feature type="transmembrane region" description="Helical" evidence="2">
    <location>
        <begin position="95"/>
        <end position="123"/>
    </location>
</feature>
<feature type="transmembrane region" description="Helical" evidence="2">
    <location>
        <begin position="21"/>
        <end position="40"/>
    </location>
</feature>
<sequence length="295" mass="32424">MQVQVRIRKNFKTLIPDKWGGAIWALMFVASLVRNVVSVIDLFTGLSGAAEITIAVIEAVLGYGVLPAVVCYLFSLILVTMSARRGCVFCRRNDFVYICMLFTSAAYFVMGIIECFCFLDPAVLPYTTMLLNMTVLTGTYCAMYFVVFRRMMDPRQQYVNFSAWASVYLFLQGLMTAFSAVSYIILFYDSSVSEMVMDILETYYGAPVTIDEGWAIASIIALCLLAAWVIAAIAVSAVLGKKAKNYVPPAPERSPFDQGGGNGGNDGGSPFEEFGGAPDGQVSDKDDKVFEEFDL</sequence>
<evidence type="ECO:0000256" key="1">
    <source>
        <dbReference type="SAM" id="MobiDB-lite"/>
    </source>
</evidence>
<proteinExistence type="predicted"/>
<dbReference type="AlphaFoldDB" id="A0A9D1L0X9"/>